<feature type="transmembrane region" description="Helical" evidence="1">
    <location>
        <begin position="12"/>
        <end position="36"/>
    </location>
</feature>
<keyword evidence="1" id="KW-0812">Transmembrane</keyword>
<organism evidence="2 3">
    <name type="scientific">Rotaria sordida</name>
    <dbReference type="NCBI Taxonomy" id="392033"/>
    <lineage>
        <taxon>Eukaryota</taxon>
        <taxon>Metazoa</taxon>
        <taxon>Spiralia</taxon>
        <taxon>Gnathifera</taxon>
        <taxon>Rotifera</taxon>
        <taxon>Eurotatoria</taxon>
        <taxon>Bdelloidea</taxon>
        <taxon>Philodinida</taxon>
        <taxon>Philodinidae</taxon>
        <taxon>Rotaria</taxon>
    </lineage>
</organism>
<proteinExistence type="predicted"/>
<gene>
    <name evidence="2" type="ORF">JBS370_LOCUS39684</name>
</gene>
<keyword evidence="1" id="KW-1133">Transmembrane helix</keyword>
<dbReference type="EMBL" id="CAJOBD010029432">
    <property type="protein sequence ID" value="CAF4278903.1"/>
    <property type="molecule type" value="Genomic_DNA"/>
</dbReference>
<evidence type="ECO:0000256" key="1">
    <source>
        <dbReference type="SAM" id="Phobius"/>
    </source>
</evidence>
<comment type="caution">
    <text evidence="2">The sequence shown here is derived from an EMBL/GenBank/DDBJ whole genome shotgun (WGS) entry which is preliminary data.</text>
</comment>
<sequence>MSQSVRTFEIVNLWLLGFGAPTLLMSILSSLTLWRLKQNAKRIGRQK</sequence>
<dbReference type="AlphaFoldDB" id="A0A820GG00"/>
<dbReference type="Proteomes" id="UP000663836">
    <property type="component" value="Unassembled WGS sequence"/>
</dbReference>
<name>A0A820GG00_9BILA</name>
<evidence type="ECO:0000313" key="3">
    <source>
        <dbReference type="Proteomes" id="UP000663836"/>
    </source>
</evidence>
<feature type="non-terminal residue" evidence="2">
    <location>
        <position position="47"/>
    </location>
</feature>
<keyword evidence="1" id="KW-0472">Membrane</keyword>
<evidence type="ECO:0000313" key="2">
    <source>
        <dbReference type="EMBL" id="CAF4278903.1"/>
    </source>
</evidence>
<reference evidence="2" key="1">
    <citation type="submission" date="2021-02" db="EMBL/GenBank/DDBJ databases">
        <authorList>
            <person name="Nowell W R."/>
        </authorList>
    </citation>
    <scope>NUCLEOTIDE SEQUENCE</scope>
</reference>
<protein>
    <submittedName>
        <fullName evidence="2">Uncharacterized protein</fullName>
    </submittedName>
</protein>
<accession>A0A820GG00</accession>